<dbReference type="OrthoDB" id="6358435at2759"/>
<dbReference type="GO" id="GO:0005634">
    <property type="term" value="C:nucleus"/>
    <property type="evidence" value="ECO:0007669"/>
    <property type="project" value="TreeGrafter"/>
</dbReference>
<keyword evidence="2" id="KW-1133">Transmembrane helix</keyword>
<evidence type="ECO:0000256" key="2">
    <source>
        <dbReference type="SAM" id="Phobius"/>
    </source>
</evidence>
<dbReference type="GO" id="GO:0031593">
    <property type="term" value="F:polyubiquitin modification-dependent protein binding"/>
    <property type="evidence" value="ECO:0007669"/>
    <property type="project" value="TreeGrafter"/>
</dbReference>
<dbReference type="EMBL" id="SPHZ02000002">
    <property type="protein sequence ID" value="KAF0929348.1"/>
    <property type="molecule type" value="Genomic_DNA"/>
</dbReference>
<dbReference type="InterPro" id="IPR023238">
    <property type="entry name" value="FAM175"/>
</dbReference>
<accession>A0A6G1EXE9</accession>
<dbReference type="AlphaFoldDB" id="A0A6G1EXE9"/>
<evidence type="ECO:0000256" key="1">
    <source>
        <dbReference type="SAM" id="MobiDB-lite"/>
    </source>
</evidence>
<keyword evidence="2" id="KW-0472">Membrane</keyword>
<reference evidence="3 4" key="1">
    <citation type="submission" date="2019-11" db="EMBL/GenBank/DDBJ databases">
        <title>Whole genome sequence of Oryza granulata.</title>
        <authorList>
            <person name="Li W."/>
        </authorList>
    </citation>
    <scope>NUCLEOTIDE SEQUENCE [LARGE SCALE GENOMIC DNA]</scope>
    <source>
        <strain evidence="4">cv. Menghai</strain>
        <tissue evidence="3">Leaf</tissue>
    </source>
</reference>
<name>A0A6G1EXE9_9ORYZ</name>
<evidence type="ECO:0000313" key="4">
    <source>
        <dbReference type="Proteomes" id="UP000479710"/>
    </source>
</evidence>
<keyword evidence="2" id="KW-0812">Transmembrane</keyword>
<dbReference type="PANTHER" id="PTHR31728">
    <property type="entry name" value="ABRAXAS FAMILY MEMBER"/>
    <property type="match status" value="1"/>
</dbReference>
<feature type="transmembrane region" description="Helical" evidence="2">
    <location>
        <begin position="7"/>
        <end position="28"/>
    </location>
</feature>
<comment type="caution">
    <text evidence="3">The sequence shown here is derived from an EMBL/GenBank/DDBJ whole genome shotgun (WGS) entry which is preliminary data.</text>
</comment>
<sequence length="190" mass="20423">MVAVAGGVAAAGVVVDVFGGGLTVATVIRDSRVVPMLLLLELGTLLGDLRWLRRRQLRRPTLRPRRPPPSAPSSFYDDNSDDQARTSSGPSLSISVTGHVSVAQPSSLADPLGRFRSFFPDPSAAIGFFSSRRRTPLCPSMREAALACSLPLEDPNRNKSIQYHGGVGEWMSRMSSSLVKRKLPAALHCA</sequence>
<evidence type="ECO:0000313" key="3">
    <source>
        <dbReference type="EMBL" id="KAF0929348.1"/>
    </source>
</evidence>
<gene>
    <name evidence="3" type="ORF">E2562_019929</name>
</gene>
<dbReference type="PANTHER" id="PTHR31728:SF4">
    <property type="entry name" value="OS04G0479300 PROTEIN"/>
    <property type="match status" value="1"/>
</dbReference>
<keyword evidence="4" id="KW-1185">Reference proteome</keyword>
<dbReference type="Proteomes" id="UP000479710">
    <property type="component" value="Unassembled WGS sequence"/>
</dbReference>
<feature type="region of interest" description="Disordered" evidence="1">
    <location>
        <begin position="60"/>
        <end position="92"/>
    </location>
</feature>
<protein>
    <submittedName>
        <fullName evidence="3">Uncharacterized protein</fullName>
    </submittedName>
</protein>
<organism evidence="3 4">
    <name type="scientific">Oryza meyeriana var. granulata</name>
    <dbReference type="NCBI Taxonomy" id="110450"/>
    <lineage>
        <taxon>Eukaryota</taxon>
        <taxon>Viridiplantae</taxon>
        <taxon>Streptophyta</taxon>
        <taxon>Embryophyta</taxon>
        <taxon>Tracheophyta</taxon>
        <taxon>Spermatophyta</taxon>
        <taxon>Magnoliopsida</taxon>
        <taxon>Liliopsida</taxon>
        <taxon>Poales</taxon>
        <taxon>Poaceae</taxon>
        <taxon>BOP clade</taxon>
        <taxon>Oryzoideae</taxon>
        <taxon>Oryzeae</taxon>
        <taxon>Oryzinae</taxon>
        <taxon>Oryza</taxon>
        <taxon>Oryza meyeriana</taxon>
    </lineage>
</organism>
<proteinExistence type="predicted"/>